<organism evidence="2 3">
    <name type="scientific">Prymnesium parvum</name>
    <name type="common">Toxic golden alga</name>
    <dbReference type="NCBI Taxonomy" id="97485"/>
    <lineage>
        <taxon>Eukaryota</taxon>
        <taxon>Haptista</taxon>
        <taxon>Haptophyta</taxon>
        <taxon>Prymnesiophyceae</taxon>
        <taxon>Prymnesiales</taxon>
        <taxon>Prymnesiaceae</taxon>
        <taxon>Prymnesium</taxon>
    </lineage>
</organism>
<keyword evidence="3" id="KW-1185">Reference proteome</keyword>
<dbReference type="Proteomes" id="UP001515480">
    <property type="component" value="Unassembled WGS sequence"/>
</dbReference>
<gene>
    <name evidence="2" type="ORF">AB1Y20_003908</name>
</gene>
<keyword evidence="1" id="KW-0732">Signal</keyword>
<name>A0AB34J558_PRYPA</name>
<evidence type="ECO:0000256" key="1">
    <source>
        <dbReference type="SAM" id="SignalP"/>
    </source>
</evidence>
<protein>
    <submittedName>
        <fullName evidence="2">Uncharacterized protein</fullName>
    </submittedName>
</protein>
<dbReference type="PANTHER" id="PTHR34935">
    <property type="entry name" value="PROTEIN TIC110, CHLOROPLASTIC"/>
    <property type="match status" value="1"/>
</dbReference>
<evidence type="ECO:0000313" key="3">
    <source>
        <dbReference type="Proteomes" id="UP001515480"/>
    </source>
</evidence>
<dbReference type="EMBL" id="JBGBPQ010000012">
    <property type="protein sequence ID" value="KAL1514823.1"/>
    <property type="molecule type" value="Genomic_DNA"/>
</dbReference>
<evidence type="ECO:0000313" key="2">
    <source>
        <dbReference type="EMBL" id="KAL1514823.1"/>
    </source>
</evidence>
<dbReference type="GO" id="GO:0045037">
    <property type="term" value="P:protein import into chloroplast stroma"/>
    <property type="evidence" value="ECO:0007669"/>
    <property type="project" value="TreeGrafter"/>
</dbReference>
<dbReference type="GO" id="GO:0061927">
    <property type="term" value="C:TOC-TIC supercomplex I"/>
    <property type="evidence" value="ECO:0007669"/>
    <property type="project" value="TreeGrafter"/>
</dbReference>
<feature type="signal peptide" evidence="1">
    <location>
        <begin position="1"/>
        <end position="20"/>
    </location>
</feature>
<sequence>MKSPTSSLLVLLLGLAACHAAYLNTLTRRGAIAPLRRGSASRSNALHMVAVKDIFSKYVEKSSSVQKTLTKVPPTVVDGGTAAAIAATAAAGFALTPSSRFAVNVVGGALGSTVGVLGRKRLVEERKKAVMPAVAALLAEGLQNVTPEKLVAIMKGCGVDKAEFQATLGELYLAYLDACLASPKVETSELSELFRMQGVLNLSPSQVGNKVHAAARNLYSRHRAYLEDTEENESKRILHKFVFLAERILRGDESEEGYRYETLRLQKLFGILANEWKAIAEKEEATPFYDKAISSAVLDGKPVTAEQLAAVRASLGISDSTASAMHLATLTTCATKLLQPEKGDEAKLSDAENERLVQASALLGVPTTAVDNALSGLTAPLYQSTFAALVAEPPAEVNEAVVSDLAAKLAVRQLELHLPDDKAQEIEYASLRTAAAAMLSEAVKFVRAQNVGTALEEVRRLLYYASQMTSLMSAMDHVDGDEDTALATLFGSLDCGKAKASEILSLYRVFMLSCLEELKISPEDSKALTQLRELLGISEEQAHSVYEASAGPIFRKAVLRAINDGMGSKDKVSLQQSLVDLALPEAITATIQLDVYQEQLKAMTEIKKIVDEEEAAELRKMRDFLDLTFEAVEPIHAAVFESAYSDSIKDVFKQTPPIPDEYWEGLEQLQERLGLSQATADSLFAKVAESKMKTLGQTAMEALEAKVTADQAAARKESGASTPEDEKGDLNINVKAGEKMLDEILAMVKFAEGTRILQESGIACSLRGQFEDRMLKELYRQFLIEAFSGKSAAKNERVFANMNKLSLVCGLEPQEIKQIHDDLGSAIYRQVCNKALQEGPLGVTERQTLASIKDTLGMEESKCESLIAAAQLFRVSSMVEQMFERSSLTAEESRKVRDMAELLGVDLLNDAKVSKAKLERMYIVELQDIIDSGELTPQNTAELVDICDPLHIDEETAGRLLDEVVAKRCAGGLLQAAALLRQNDQSTAIEEIEKLLKFAQLSPELSGVVAKSVSMRERNELALLYQASLLTAGSLNDAAKEKLDLFRQIAGLEA</sequence>
<comment type="caution">
    <text evidence="2">The sequence shown here is derived from an EMBL/GenBank/DDBJ whole genome shotgun (WGS) entry which is preliminary data.</text>
</comment>
<accession>A0AB34J558</accession>
<reference evidence="2 3" key="1">
    <citation type="journal article" date="2024" name="Science">
        <title>Giant polyketide synthase enzymes in the biosynthesis of giant marine polyether toxins.</title>
        <authorList>
            <person name="Fallon T.R."/>
            <person name="Shende V.V."/>
            <person name="Wierzbicki I.H."/>
            <person name="Pendleton A.L."/>
            <person name="Watervoot N.F."/>
            <person name="Auber R.P."/>
            <person name="Gonzalez D.J."/>
            <person name="Wisecaver J.H."/>
            <person name="Moore B.S."/>
        </authorList>
    </citation>
    <scope>NUCLEOTIDE SEQUENCE [LARGE SCALE GENOMIC DNA]</scope>
    <source>
        <strain evidence="2 3">12B1</strain>
    </source>
</reference>
<dbReference type="PANTHER" id="PTHR34935:SF3">
    <property type="entry name" value="PROTEIN TIC110, CHLOROPLASTIC"/>
    <property type="match status" value="1"/>
</dbReference>
<dbReference type="InterPro" id="IPR031610">
    <property type="entry name" value="TIC110"/>
</dbReference>
<dbReference type="Pfam" id="PF16940">
    <property type="entry name" value="Tic110"/>
    <property type="match status" value="3"/>
</dbReference>
<dbReference type="PROSITE" id="PS51257">
    <property type="entry name" value="PROKAR_LIPOPROTEIN"/>
    <property type="match status" value="1"/>
</dbReference>
<dbReference type="AlphaFoldDB" id="A0AB34J558"/>
<feature type="chain" id="PRO_5044284286" evidence="1">
    <location>
        <begin position="21"/>
        <end position="1054"/>
    </location>
</feature>
<proteinExistence type="predicted"/>